<evidence type="ECO:0000259" key="3">
    <source>
        <dbReference type="PROSITE" id="PS50158"/>
    </source>
</evidence>
<keyword evidence="1" id="KW-0479">Metal-binding</keyword>
<dbReference type="PROSITE" id="PS50158">
    <property type="entry name" value="ZF_CCHC"/>
    <property type="match status" value="1"/>
</dbReference>
<dbReference type="Pfam" id="PF00098">
    <property type="entry name" value="zf-CCHC"/>
    <property type="match status" value="1"/>
</dbReference>
<organism evidence="4 5">
    <name type="scientific">Tanacetum coccineum</name>
    <dbReference type="NCBI Taxonomy" id="301880"/>
    <lineage>
        <taxon>Eukaryota</taxon>
        <taxon>Viridiplantae</taxon>
        <taxon>Streptophyta</taxon>
        <taxon>Embryophyta</taxon>
        <taxon>Tracheophyta</taxon>
        <taxon>Spermatophyta</taxon>
        <taxon>Magnoliopsida</taxon>
        <taxon>eudicotyledons</taxon>
        <taxon>Gunneridae</taxon>
        <taxon>Pentapetalae</taxon>
        <taxon>asterids</taxon>
        <taxon>campanulids</taxon>
        <taxon>Asterales</taxon>
        <taxon>Asteraceae</taxon>
        <taxon>Asteroideae</taxon>
        <taxon>Anthemideae</taxon>
        <taxon>Anthemidinae</taxon>
        <taxon>Tanacetum</taxon>
    </lineage>
</organism>
<reference evidence="4" key="1">
    <citation type="journal article" date="2022" name="Int. J. Mol. Sci.">
        <title>Draft Genome of Tanacetum Coccineum: Genomic Comparison of Closely Related Tanacetum-Family Plants.</title>
        <authorList>
            <person name="Yamashiro T."/>
            <person name="Shiraishi A."/>
            <person name="Nakayama K."/>
            <person name="Satake H."/>
        </authorList>
    </citation>
    <scope>NUCLEOTIDE SEQUENCE</scope>
</reference>
<feature type="domain" description="CCHC-type" evidence="3">
    <location>
        <begin position="82"/>
        <end position="98"/>
    </location>
</feature>
<protein>
    <submittedName>
        <fullName evidence="4">Retrovirus-related pol polyprotein from transposon TNT 1-94</fullName>
    </submittedName>
</protein>
<dbReference type="Proteomes" id="UP001151760">
    <property type="component" value="Unassembled WGS sequence"/>
</dbReference>
<evidence type="ECO:0000313" key="5">
    <source>
        <dbReference type="Proteomes" id="UP001151760"/>
    </source>
</evidence>
<dbReference type="InterPro" id="IPR036875">
    <property type="entry name" value="Znf_CCHC_sf"/>
</dbReference>
<proteinExistence type="predicted"/>
<dbReference type="SMART" id="SM00343">
    <property type="entry name" value="ZnF_C2HC"/>
    <property type="match status" value="1"/>
</dbReference>
<dbReference type="SUPFAM" id="SSF57756">
    <property type="entry name" value="Retrovirus zinc finger-like domains"/>
    <property type="match status" value="1"/>
</dbReference>
<dbReference type="InterPro" id="IPR001878">
    <property type="entry name" value="Znf_CCHC"/>
</dbReference>
<keyword evidence="1" id="KW-0862">Zinc</keyword>
<evidence type="ECO:0000313" key="4">
    <source>
        <dbReference type="EMBL" id="GJT79055.1"/>
    </source>
</evidence>
<keyword evidence="5" id="KW-1185">Reference proteome</keyword>
<gene>
    <name evidence="4" type="ORF">Tco_1045780</name>
</gene>
<accession>A0ABQ5GTU7</accession>
<feature type="region of interest" description="Disordered" evidence="2">
    <location>
        <begin position="1"/>
        <end position="29"/>
    </location>
</feature>
<name>A0ABQ5GTU7_9ASTR</name>
<sequence length="213" mass="24005">MNHPTADNSQLDSGSSSTENLIESLSNSTCPPHSIVQITSSSNKHNFEHNLMQGNKATVLKTAELWGQKGEALLILSSQPIKCYNCNILGHIVRECPRPKRLQDSDYFKGKMLLMQVQENGVVLDEEQSLFLAGEQIINFDEDVDNSPENDLALIYMFMHKFTSKSRIYDEVGPSYDSNTLFEDFPDCEDSRARSIHKSFTSSASFWESSIQI</sequence>
<dbReference type="Gene3D" id="4.10.60.10">
    <property type="entry name" value="Zinc finger, CCHC-type"/>
    <property type="match status" value="1"/>
</dbReference>
<reference evidence="4" key="2">
    <citation type="submission" date="2022-01" db="EMBL/GenBank/DDBJ databases">
        <authorList>
            <person name="Yamashiro T."/>
            <person name="Shiraishi A."/>
            <person name="Satake H."/>
            <person name="Nakayama K."/>
        </authorList>
    </citation>
    <scope>NUCLEOTIDE SEQUENCE</scope>
</reference>
<dbReference type="EMBL" id="BQNB010018862">
    <property type="protein sequence ID" value="GJT79055.1"/>
    <property type="molecule type" value="Genomic_DNA"/>
</dbReference>
<keyword evidence="1" id="KW-0863">Zinc-finger</keyword>
<evidence type="ECO:0000256" key="1">
    <source>
        <dbReference type="PROSITE-ProRule" id="PRU00047"/>
    </source>
</evidence>
<comment type="caution">
    <text evidence="4">The sequence shown here is derived from an EMBL/GenBank/DDBJ whole genome shotgun (WGS) entry which is preliminary data.</text>
</comment>
<evidence type="ECO:0000256" key="2">
    <source>
        <dbReference type="SAM" id="MobiDB-lite"/>
    </source>
</evidence>